<feature type="transmembrane region" description="Helical" evidence="5">
    <location>
        <begin position="385"/>
        <end position="409"/>
    </location>
</feature>
<proteinExistence type="predicted"/>
<feature type="transmembrane region" description="Helical" evidence="5">
    <location>
        <begin position="199"/>
        <end position="218"/>
    </location>
</feature>
<comment type="caution">
    <text evidence="7">The sequence shown here is derived from an EMBL/GenBank/DDBJ whole genome shotgun (WGS) entry which is preliminary data.</text>
</comment>
<gene>
    <name evidence="7" type="ORF">ACFQDO_07335</name>
</gene>
<keyword evidence="8" id="KW-1185">Reference proteome</keyword>
<reference evidence="8" key="1">
    <citation type="journal article" date="2019" name="Int. J. Syst. Evol. Microbiol.">
        <title>The Global Catalogue of Microorganisms (GCM) 10K type strain sequencing project: providing services to taxonomists for standard genome sequencing and annotation.</title>
        <authorList>
            <consortium name="The Broad Institute Genomics Platform"/>
            <consortium name="The Broad Institute Genome Sequencing Center for Infectious Disease"/>
            <person name="Wu L."/>
            <person name="Ma J."/>
        </authorList>
    </citation>
    <scope>NUCLEOTIDE SEQUENCE [LARGE SCALE GENOMIC DNA]</scope>
    <source>
        <strain evidence="8">KACC 14249</strain>
    </source>
</reference>
<evidence type="ECO:0000256" key="1">
    <source>
        <dbReference type="ARBA" id="ARBA00004141"/>
    </source>
</evidence>
<dbReference type="InterPro" id="IPR002645">
    <property type="entry name" value="STAS_dom"/>
</dbReference>
<evidence type="ECO:0000313" key="7">
    <source>
        <dbReference type="EMBL" id="MFC6006940.1"/>
    </source>
</evidence>
<dbReference type="InterPro" id="IPR036513">
    <property type="entry name" value="STAS_dom_sf"/>
</dbReference>
<name>A0ABW1JDH7_9ACTN</name>
<feature type="transmembrane region" description="Helical" evidence="5">
    <location>
        <begin position="99"/>
        <end position="119"/>
    </location>
</feature>
<dbReference type="Proteomes" id="UP001596189">
    <property type="component" value="Unassembled WGS sequence"/>
</dbReference>
<dbReference type="Gene3D" id="3.30.750.24">
    <property type="entry name" value="STAS domain"/>
    <property type="match status" value="1"/>
</dbReference>
<feature type="transmembrane region" description="Helical" evidence="5">
    <location>
        <begin position="251"/>
        <end position="270"/>
    </location>
</feature>
<evidence type="ECO:0000313" key="8">
    <source>
        <dbReference type="Proteomes" id="UP001596189"/>
    </source>
</evidence>
<feature type="transmembrane region" description="Helical" evidence="5">
    <location>
        <begin position="350"/>
        <end position="373"/>
    </location>
</feature>
<accession>A0ABW1JDH7</accession>
<dbReference type="RefSeq" id="WP_345718404.1">
    <property type="nucleotide sequence ID" value="NZ_BAABFP010000008.1"/>
</dbReference>
<feature type="transmembrane region" description="Helical" evidence="5">
    <location>
        <begin position="73"/>
        <end position="93"/>
    </location>
</feature>
<sequence>MSRPLALVGRWWSGVRPRRADLKADVLAGLPNAISSVPDGMASATLVGVSPAYGLYATFAGPTFGGLSASTRMMVVTTTTAASLAAGSALASVPDDDRAGALVVLTMAAGIVMLVAGLLRLGRYVRFVSRSVMLGFLSGVAVNISLGQVPDLLGASTDQSINLTKAIDVLLHPSGIDWPTATVGLSALAILVLLNRTRFALWSSLAAVTIPTVAALLLNADSVQLIADSGAIPSGLPPLAFPRLSDVTPQVLSGALAVAVIVLVQGAGVAEAAPNKGDVPADTNADFVAQGVANVASSLVHGIPVGGSVSGTALNVSLKARSRWASVFAGLWMLLILVALSGVVSQVASATLAAVLIVVGLGTLAPAEIATVWRTGSTAKIAMTVTFVATLLLPVAAAVAIGLITSLVLQLNREAMDLSVVELRVEHGGRFVQATAPGTLPSHAVTVLDVYGSLLYAGARTLQARLPSAVGSVSPVVVLRLRGRTTLGATFFAVVTTYSNQLAERNGTLYLSGVDPEMLQRFQRSYSQDARGNLHVFEATEVVGDSTLRAVSEARAWLVQHRDPPVGDEDGS</sequence>
<dbReference type="PROSITE" id="PS50801">
    <property type="entry name" value="STAS"/>
    <property type="match status" value="1"/>
</dbReference>
<keyword evidence="2 5" id="KW-0812">Transmembrane</keyword>
<evidence type="ECO:0000256" key="4">
    <source>
        <dbReference type="ARBA" id="ARBA00023136"/>
    </source>
</evidence>
<evidence type="ECO:0000259" key="6">
    <source>
        <dbReference type="PROSITE" id="PS50801"/>
    </source>
</evidence>
<evidence type="ECO:0000256" key="3">
    <source>
        <dbReference type="ARBA" id="ARBA00022989"/>
    </source>
</evidence>
<dbReference type="PANTHER" id="PTHR11814">
    <property type="entry name" value="SULFATE TRANSPORTER"/>
    <property type="match status" value="1"/>
</dbReference>
<dbReference type="EMBL" id="JBHSRD010000003">
    <property type="protein sequence ID" value="MFC6006940.1"/>
    <property type="molecule type" value="Genomic_DNA"/>
</dbReference>
<evidence type="ECO:0000256" key="5">
    <source>
        <dbReference type="SAM" id="Phobius"/>
    </source>
</evidence>
<protein>
    <submittedName>
        <fullName evidence="7">SulP family inorganic anion transporter</fullName>
    </submittedName>
</protein>
<comment type="subcellular location">
    <subcellularLocation>
        <location evidence="1">Membrane</location>
        <topology evidence="1">Multi-pass membrane protein</topology>
    </subcellularLocation>
</comment>
<feature type="domain" description="STAS" evidence="6">
    <location>
        <begin position="445"/>
        <end position="554"/>
    </location>
</feature>
<evidence type="ECO:0000256" key="2">
    <source>
        <dbReference type="ARBA" id="ARBA00022692"/>
    </source>
</evidence>
<feature type="transmembrane region" description="Helical" evidence="5">
    <location>
        <begin position="131"/>
        <end position="149"/>
    </location>
</feature>
<dbReference type="SUPFAM" id="SSF52091">
    <property type="entry name" value="SpoIIaa-like"/>
    <property type="match status" value="1"/>
</dbReference>
<dbReference type="InterPro" id="IPR011547">
    <property type="entry name" value="SLC26A/SulP_dom"/>
</dbReference>
<feature type="transmembrane region" description="Helical" evidence="5">
    <location>
        <begin position="176"/>
        <end position="194"/>
    </location>
</feature>
<keyword evidence="4 5" id="KW-0472">Membrane</keyword>
<organism evidence="7 8">
    <name type="scientific">Angustibacter luteus</name>
    <dbReference type="NCBI Taxonomy" id="658456"/>
    <lineage>
        <taxon>Bacteria</taxon>
        <taxon>Bacillati</taxon>
        <taxon>Actinomycetota</taxon>
        <taxon>Actinomycetes</taxon>
        <taxon>Kineosporiales</taxon>
        <taxon>Kineosporiaceae</taxon>
    </lineage>
</organism>
<feature type="transmembrane region" description="Helical" evidence="5">
    <location>
        <begin position="324"/>
        <end position="344"/>
    </location>
</feature>
<dbReference type="InterPro" id="IPR001902">
    <property type="entry name" value="SLC26A/SulP_fam"/>
</dbReference>
<keyword evidence="3 5" id="KW-1133">Transmembrane helix</keyword>
<dbReference type="Pfam" id="PF00916">
    <property type="entry name" value="Sulfate_transp"/>
    <property type="match status" value="1"/>
</dbReference>